<protein>
    <submittedName>
        <fullName evidence="9">FUSC family protein</fullName>
    </submittedName>
</protein>
<evidence type="ECO:0000256" key="4">
    <source>
        <dbReference type="ARBA" id="ARBA00022989"/>
    </source>
</evidence>
<dbReference type="GO" id="GO:0005886">
    <property type="term" value="C:plasma membrane"/>
    <property type="evidence" value="ECO:0007669"/>
    <property type="project" value="UniProtKB-SubCell"/>
</dbReference>
<comment type="subcellular location">
    <subcellularLocation>
        <location evidence="1">Cell membrane</location>
        <topology evidence="1">Multi-pass membrane protein</topology>
    </subcellularLocation>
</comment>
<evidence type="ECO:0000259" key="8">
    <source>
        <dbReference type="Pfam" id="PF13515"/>
    </source>
</evidence>
<evidence type="ECO:0000313" key="9">
    <source>
        <dbReference type="EMBL" id="NGN64454.1"/>
    </source>
</evidence>
<evidence type="ECO:0000256" key="1">
    <source>
        <dbReference type="ARBA" id="ARBA00004651"/>
    </source>
</evidence>
<dbReference type="PANTHER" id="PTHR30509:SF9">
    <property type="entry name" value="MULTIDRUG RESISTANCE PROTEIN MDTO"/>
    <property type="match status" value="1"/>
</dbReference>
<dbReference type="RefSeq" id="WP_165235815.1">
    <property type="nucleotide sequence ID" value="NZ_JAAKZV010000035.1"/>
</dbReference>
<feature type="transmembrane region" description="Helical" evidence="7">
    <location>
        <begin position="287"/>
        <end position="310"/>
    </location>
</feature>
<keyword evidence="3 7" id="KW-0812">Transmembrane</keyword>
<name>A0A6G4TX43_9ACTN</name>
<feature type="transmembrane region" description="Helical" evidence="7">
    <location>
        <begin position="20"/>
        <end position="37"/>
    </location>
</feature>
<organism evidence="9 10">
    <name type="scientific">Streptomyces coryli</name>
    <dbReference type="NCBI Taxonomy" id="1128680"/>
    <lineage>
        <taxon>Bacteria</taxon>
        <taxon>Bacillati</taxon>
        <taxon>Actinomycetota</taxon>
        <taxon>Actinomycetes</taxon>
        <taxon>Kitasatosporales</taxon>
        <taxon>Streptomycetaceae</taxon>
        <taxon>Streptomyces</taxon>
    </lineage>
</organism>
<proteinExistence type="inferred from homology"/>
<feature type="transmembrane region" description="Helical" evidence="7">
    <location>
        <begin position="262"/>
        <end position="280"/>
    </location>
</feature>
<dbReference type="AlphaFoldDB" id="A0A6G4TX43"/>
<comment type="caution">
    <text evidence="9">The sequence shown here is derived from an EMBL/GenBank/DDBJ whole genome shotgun (WGS) entry which is preliminary data.</text>
</comment>
<dbReference type="Pfam" id="PF13515">
    <property type="entry name" value="FUSC_2"/>
    <property type="match status" value="1"/>
</dbReference>
<feature type="transmembrane region" description="Helical" evidence="7">
    <location>
        <begin position="239"/>
        <end position="256"/>
    </location>
</feature>
<evidence type="ECO:0000256" key="6">
    <source>
        <dbReference type="ARBA" id="ARBA00043993"/>
    </source>
</evidence>
<keyword evidence="4 7" id="KW-1133">Transmembrane helix</keyword>
<reference evidence="9 10" key="1">
    <citation type="submission" date="2020-02" db="EMBL/GenBank/DDBJ databases">
        <title>Whole-genome analyses of novel actinobacteria.</title>
        <authorList>
            <person name="Sahin N."/>
        </authorList>
    </citation>
    <scope>NUCLEOTIDE SEQUENCE [LARGE SCALE GENOMIC DNA]</scope>
    <source>
        <strain evidence="9 10">A7024</strain>
    </source>
</reference>
<feature type="transmembrane region" description="Helical" evidence="7">
    <location>
        <begin position="139"/>
        <end position="160"/>
    </location>
</feature>
<dbReference type="InterPro" id="IPR049453">
    <property type="entry name" value="Memb_transporter_dom"/>
</dbReference>
<accession>A0A6G4TX43</accession>
<keyword evidence="10" id="KW-1185">Reference proteome</keyword>
<evidence type="ECO:0000313" key="10">
    <source>
        <dbReference type="Proteomes" id="UP000481583"/>
    </source>
</evidence>
<keyword evidence="2" id="KW-1003">Cell membrane</keyword>
<feature type="transmembrane region" description="Helical" evidence="7">
    <location>
        <begin position="67"/>
        <end position="86"/>
    </location>
</feature>
<feature type="domain" description="Integral membrane bound transporter" evidence="8">
    <location>
        <begin position="198"/>
        <end position="324"/>
    </location>
</feature>
<feature type="transmembrane region" description="Helical" evidence="7">
    <location>
        <begin position="316"/>
        <end position="334"/>
    </location>
</feature>
<evidence type="ECO:0000256" key="3">
    <source>
        <dbReference type="ARBA" id="ARBA00022692"/>
    </source>
</evidence>
<gene>
    <name evidence="9" type="ORF">G5C51_11135</name>
</gene>
<evidence type="ECO:0000256" key="5">
    <source>
        <dbReference type="ARBA" id="ARBA00023136"/>
    </source>
</evidence>
<sequence length="456" mass="47223">MRVGRKWFAADPGRLRLRTAARAVLGVGLAVAAAYAAGLPLPAMITGGLAALLALFTVADPTVRAQALTTALLPVAGLPVLAAATALHDLPLVRDAVFLAVVLGGAYARRWGPRGHAVGIFAFMMFFVVQFLRAGTGQLAQIAAAVLLGLAMAAAVRFGAWCIERRTPPPAAVAAAAGRGLARVTTRQALQVTAACAIAMAVGHAVSSDRWYWAVGTAWWVFVNTASRGETLVRGFRRVLGTLVGIAAGLAVAVPIEGAPVPSAVVVAACVFGIFYTAAVSYSWMMFFVTVMVGVLYGLIGVLSPALLALRAEQTAVGALAAAFAVAAVLPVTTHGQTDAWVRRALECVHACTDAAARRLGGGAADPGAHLAEFELHLAKVRASLAPLLHPLNPFAARKARARLILDLLDECAAGLRGVVSADADHETHHERVRTALSRLHAPLEAAPKAPYVSAA</sequence>
<comment type="similarity">
    <text evidence="6">Belongs to the YccS/YhfK family.</text>
</comment>
<dbReference type="PANTHER" id="PTHR30509">
    <property type="entry name" value="P-HYDROXYBENZOIC ACID EFFLUX PUMP SUBUNIT-RELATED"/>
    <property type="match status" value="1"/>
</dbReference>
<keyword evidence="5 7" id="KW-0472">Membrane</keyword>
<feature type="transmembrane region" description="Helical" evidence="7">
    <location>
        <begin position="115"/>
        <end position="133"/>
    </location>
</feature>
<dbReference type="EMBL" id="JAAKZV010000035">
    <property type="protein sequence ID" value="NGN64454.1"/>
    <property type="molecule type" value="Genomic_DNA"/>
</dbReference>
<evidence type="ECO:0000256" key="7">
    <source>
        <dbReference type="SAM" id="Phobius"/>
    </source>
</evidence>
<evidence type="ECO:0000256" key="2">
    <source>
        <dbReference type="ARBA" id="ARBA00022475"/>
    </source>
</evidence>
<dbReference type="Proteomes" id="UP000481583">
    <property type="component" value="Unassembled WGS sequence"/>
</dbReference>